<dbReference type="PANTHER" id="PTHR33908">
    <property type="entry name" value="MANNOSYLTRANSFERASE YKCB-RELATED"/>
    <property type="match status" value="1"/>
</dbReference>
<feature type="transmembrane region" description="Helical" evidence="8">
    <location>
        <begin position="6"/>
        <end position="24"/>
    </location>
</feature>
<keyword evidence="4" id="KW-0808">Transferase</keyword>
<evidence type="ECO:0000256" key="8">
    <source>
        <dbReference type="SAM" id="Phobius"/>
    </source>
</evidence>
<name>A0A2M6WII0_9BACT</name>
<dbReference type="EMBL" id="PFBA01000015">
    <property type="protein sequence ID" value="PIT92534.1"/>
    <property type="molecule type" value="Genomic_DNA"/>
</dbReference>
<reference evidence="11" key="1">
    <citation type="submission" date="2017-09" db="EMBL/GenBank/DDBJ databases">
        <title>Depth-based differentiation of microbial function through sediment-hosted aquifers and enrichment of novel symbionts in the deep terrestrial subsurface.</title>
        <authorList>
            <person name="Probst A.J."/>
            <person name="Ladd B."/>
            <person name="Jarett J.K."/>
            <person name="Geller-Mcgrath D.E."/>
            <person name="Sieber C.M.K."/>
            <person name="Emerson J.B."/>
            <person name="Anantharaman K."/>
            <person name="Thomas B.C."/>
            <person name="Malmstrom R."/>
            <person name="Stieglmeier M."/>
            <person name="Klingl A."/>
            <person name="Woyke T."/>
            <person name="Ryan C.M."/>
            <person name="Banfield J.F."/>
        </authorList>
    </citation>
    <scope>NUCLEOTIDE SEQUENCE [LARGE SCALE GENOMIC DNA]</scope>
</reference>
<evidence type="ECO:0000313" key="10">
    <source>
        <dbReference type="EMBL" id="PIT92534.1"/>
    </source>
</evidence>
<evidence type="ECO:0000259" key="9">
    <source>
        <dbReference type="Pfam" id="PF13231"/>
    </source>
</evidence>
<dbReference type="InterPro" id="IPR050297">
    <property type="entry name" value="LipidA_mod_glycosyltrf_83"/>
</dbReference>
<feature type="transmembrane region" description="Helical" evidence="8">
    <location>
        <begin position="107"/>
        <end position="136"/>
    </location>
</feature>
<evidence type="ECO:0000256" key="3">
    <source>
        <dbReference type="ARBA" id="ARBA00022676"/>
    </source>
</evidence>
<dbReference type="Proteomes" id="UP000228635">
    <property type="component" value="Unassembled WGS sequence"/>
</dbReference>
<keyword evidence="2" id="KW-1003">Cell membrane</keyword>
<dbReference type="GO" id="GO:0005886">
    <property type="term" value="C:plasma membrane"/>
    <property type="evidence" value="ECO:0007669"/>
    <property type="project" value="UniProtKB-SubCell"/>
</dbReference>
<dbReference type="GO" id="GO:0016763">
    <property type="term" value="F:pentosyltransferase activity"/>
    <property type="evidence" value="ECO:0007669"/>
    <property type="project" value="TreeGrafter"/>
</dbReference>
<dbReference type="Pfam" id="PF13231">
    <property type="entry name" value="PMT_2"/>
    <property type="match status" value="1"/>
</dbReference>
<keyword evidence="3" id="KW-0328">Glycosyltransferase</keyword>
<evidence type="ECO:0000256" key="4">
    <source>
        <dbReference type="ARBA" id="ARBA00022679"/>
    </source>
</evidence>
<dbReference type="PANTHER" id="PTHR33908:SF11">
    <property type="entry name" value="MEMBRANE PROTEIN"/>
    <property type="match status" value="1"/>
</dbReference>
<organism evidence="10 11">
    <name type="scientific">Candidatus Harrisonbacteria bacterium CG10_big_fil_rev_8_21_14_0_10_42_17</name>
    <dbReference type="NCBI Taxonomy" id="1974584"/>
    <lineage>
        <taxon>Bacteria</taxon>
        <taxon>Candidatus Harrisoniibacteriota</taxon>
    </lineage>
</organism>
<feature type="transmembrane region" description="Helical" evidence="8">
    <location>
        <begin position="291"/>
        <end position="309"/>
    </location>
</feature>
<dbReference type="GO" id="GO:0009103">
    <property type="term" value="P:lipopolysaccharide biosynthetic process"/>
    <property type="evidence" value="ECO:0007669"/>
    <property type="project" value="UniProtKB-ARBA"/>
</dbReference>
<feature type="transmembrane region" description="Helical" evidence="8">
    <location>
        <begin position="240"/>
        <end position="258"/>
    </location>
</feature>
<feature type="transmembrane region" description="Helical" evidence="8">
    <location>
        <begin position="84"/>
        <end position="101"/>
    </location>
</feature>
<gene>
    <name evidence="10" type="ORF">COU08_01810</name>
</gene>
<feature type="transmembrane region" description="Helical" evidence="8">
    <location>
        <begin position="148"/>
        <end position="168"/>
    </location>
</feature>
<feature type="transmembrane region" description="Helical" evidence="8">
    <location>
        <begin position="264"/>
        <end position="284"/>
    </location>
</feature>
<protein>
    <recommendedName>
        <fullName evidence="9">Glycosyltransferase RgtA/B/C/D-like domain-containing protein</fullName>
    </recommendedName>
</protein>
<accession>A0A2M6WII0</accession>
<evidence type="ECO:0000313" key="11">
    <source>
        <dbReference type="Proteomes" id="UP000228635"/>
    </source>
</evidence>
<comment type="caution">
    <text evidence="10">The sequence shown here is derived from an EMBL/GenBank/DDBJ whole genome shotgun (WGS) entry which is preliminary data.</text>
</comment>
<evidence type="ECO:0000256" key="6">
    <source>
        <dbReference type="ARBA" id="ARBA00022989"/>
    </source>
</evidence>
<sequence length="476" mass="54278">MDNMVISRPSALIFFCTAYFFALLGDSLLVARLPGALAGTGAIVLLFAIVQLVTKKDNYALLTATLGAVAMNMVWVSRVSIIEAILVPLILLNIYCFLKFIENKNWWWMFGGTLGLLLLTKYTSIFLVLLYITYLALEKRSYFKSKKLYGALGLTIVLLIPVIAYNVALFKSQGHFDVQLSYVTRQIVKEWPVLLGKIQSPLSAIGVTIRNIASNFLLILAGLGTVITGYWSLRKYKKEIVFLWLYIAFWTLSLIKIGSANRFLSIYGPALIILAAIPLMILWEREGRKRYLWRGIVILILLVELVITSKKTIATYPEFGIAKLDIYFTKEFDGIDTAITPESNNPHLNEVIKTFSKKKKAPKRELFIIVYNNSIALPTKQWIFYRRFLYHSTPTLTVEEYNAVQEKNGSEYFKNFTIYFVDNTNETIIEAKKESSQEATNLRKNVEEKNIAPDTIITNREGSETFRVYKFEASEV</sequence>
<evidence type="ECO:0000256" key="2">
    <source>
        <dbReference type="ARBA" id="ARBA00022475"/>
    </source>
</evidence>
<proteinExistence type="predicted"/>
<feature type="transmembrane region" description="Helical" evidence="8">
    <location>
        <begin position="36"/>
        <end position="53"/>
    </location>
</feature>
<feature type="transmembrane region" description="Helical" evidence="8">
    <location>
        <begin position="212"/>
        <end position="233"/>
    </location>
</feature>
<keyword evidence="5 8" id="KW-0812">Transmembrane</keyword>
<dbReference type="InterPro" id="IPR038731">
    <property type="entry name" value="RgtA/B/C-like"/>
</dbReference>
<evidence type="ECO:0000256" key="1">
    <source>
        <dbReference type="ARBA" id="ARBA00004651"/>
    </source>
</evidence>
<feature type="domain" description="Glycosyltransferase RgtA/B/C/D-like" evidence="9">
    <location>
        <begin position="12"/>
        <end position="165"/>
    </location>
</feature>
<keyword evidence="6 8" id="KW-1133">Transmembrane helix</keyword>
<comment type="subcellular location">
    <subcellularLocation>
        <location evidence="1">Cell membrane</location>
        <topology evidence="1">Multi-pass membrane protein</topology>
    </subcellularLocation>
</comment>
<keyword evidence="7 8" id="KW-0472">Membrane</keyword>
<evidence type="ECO:0000256" key="5">
    <source>
        <dbReference type="ARBA" id="ARBA00022692"/>
    </source>
</evidence>
<evidence type="ECO:0000256" key="7">
    <source>
        <dbReference type="ARBA" id="ARBA00023136"/>
    </source>
</evidence>
<dbReference type="AlphaFoldDB" id="A0A2M6WII0"/>